<accession>A0ABS0GTX9</accession>
<dbReference type="PANTHER" id="PTHR11647:SF1">
    <property type="entry name" value="COLLAPSIN RESPONSE MEDIATOR PROTEIN"/>
    <property type="match status" value="1"/>
</dbReference>
<dbReference type="Proteomes" id="UP000638560">
    <property type="component" value="Unassembled WGS sequence"/>
</dbReference>
<dbReference type="InterPro" id="IPR050378">
    <property type="entry name" value="Metallo-dep_Hydrolases_sf"/>
</dbReference>
<dbReference type="SUPFAM" id="SSF51556">
    <property type="entry name" value="Metallo-dependent hydrolases"/>
    <property type="match status" value="1"/>
</dbReference>
<sequence>MPGDLLLAGGLVVDGSGGPTVTADVLVRAGRVAAIGSGLSAQAVRDVTGRVVCPGFVDIHTHSDLTLLSDPRALSAVHQGVTTEVVGNCGLSVAPLAPGAPVGPIRQAVGYLDLDPAVDWSWPDLNGYLAVLAAAGPGVNVAALVGHLALHASVVGFADRAADPAEIDRMRGLLGEAFDAGAVGLSTGLVYAPLPYVRDAELLALASVVADRDRIFTWHVRNYDDELLDSVGQAVRIARATGARTQISHLAAVGRRNWGAVRRALDLVDAANADGFDVGVDIYPYLHGNAPLSQLLPAYAQEGGPEAWAPRLRDPALRAEIRAAWLDRPTGWDELTLSWTSRPAPDPVVGRSIAALAEAAGVDAADLVLDLLAELGNGVLMTAGGRSDDDLRTVLGHPAAVVASDGLALDPGGVTGAGVPHPRSYGTFPRFLHRYATDLPDAVRRCTSAPATRVGLHDRGLLRPGAPADVVVFDPARLTDRATFTAPHQFAAGIDLVLVNGVVTVDGGAHTGSRAGNVLTTSRA</sequence>
<evidence type="ECO:0000313" key="3">
    <source>
        <dbReference type="Proteomes" id="UP000638560"/>
    </source>
</evidence>
<dbReference type="EMBL" id="JADPUN010000128">
    <property type="protein sequence ID" value="MBF9129640.1"/>
    <property type="molecule type" value="Genomic_DNA"/>
</dbReference>
<evidence type="ECO:0000259" key="1">
    <source>
        <dbReference type="Pfam" id="PF07969"/>
    </source>
</evidence>
<organism evidence="2 3">
    <name type="scientific">Plantactinospora alkalitolerans</name>
    <dbReference type="NCBI Taxonomy" id="2789879"/>
    <lineage>
        <taxon>Bacteria</taxon>
        <taxon>Bacillati</taxon>
        <taxon>Actinomycetota</taxon>
        <taxon>Actinomycetes</taxon>
        <taxon>Micromonosporales</taxon>
        <taxon>Micromonosporaceae</taxon>
        <taxon>Plantactinospora</taxon>
    </lineage>
</organism>
<dbReference type="Pfam" id="PF07969">
    <property type="entry name" value="Amidohydro_3"/>
    <property type="match status" value="1"/>
</dbReference>
<dbReference type="InterPro" id="IPR032466">
    <property type="entry name" value="Metal_Hydrolase"/>
</dbReference>
<dbReference type="Gene3D" id="2.30.40.10">
    <property type="entry name" value="Urease, subunit C, domain 1"/>
    <property type="match status" value="1"/>
</dbReference>
<dbReference type="RefSeq" id="WP_196201270.1">
    <property type="nucleotide sequence ID" value="NZ_JADPUN010000128.1"/>
</dbReference>
<name>A0ABS0GTX9_9ACTN</name>
<feature type="domain" description="Amidohydrolase 3" evidence="1">
    <location>
        <begin position="44"/>
        <end position="505"/>
    </location>
</feature>
<reference evidence="2 3" key="1">
    <citation type="submission" date="2020-11" db="EMBL/GenBank/DDBJ databases">
        <title>A novel isolate from a Black sea contaminated sediment with potential to produce alkanes: Plantactinospora alkalitolerans sp. nov.</title>
        <authorList>
            <person name="Carro L."/>
            <person name="Veyisoglu A."/>
            <person name="Guven K."/>
            <person name="Schumann P."/>
            <person name="Klenk H.-P."/>
            <person name="Sahin N."/>
        </authorList>
    </citation>
    <scope>NUCLEOTIDE SEQUENCE [LARGE SCALE GENOMIC DNA]</scope>
    <source>
        <strain evidence="2 3">S1510</strain>
    </source>
</reference>
<comment type="caution">
    <text evidence="2">The sequence shown here is derived from an EMBL/GenBank/DDBJ whole genome shotgun (WGS) entry which is preliminary data.</text>
</comment>
<dbReference type="InterPro" id="IPR013108">
    <property type="entry name" value="Amidohydro_3"/>
</dbReference>
<dbReference type="CDD" id="cd01297">
    <property type="entry name" value="D-aminoacylase"/>
    <property type="match status" value="1"/>
</dbReference>
<gene>
    <name evidence="2" type="ORF">I0C86_11795</name>
</gene>
<proteinExistence type="predicted"/>
<dbReference type="SUPFAM" id="SSF51338">
    <property type="entry name" value="Composite domain of metallo-dependent hydrolases"/>
    <property type="match status" value="1"/>
</dbReference>
<keyword evidence="3" id="KW-1185">Reference proteome</keyword>
<dbReference type="Gene3D" id="3.30.1490.130">
    <property type="entry name" value="D-aminoacylase. Domain 3"/>
    <property type="match status" value="1"/>
</dbReference>
<protein>
    <submittedName>
        <fullName evidence="2">D-aminoacylase</fullName>
    </submittedName>
</protein>
<evidence type="ECO:0000313" key="2">
    <source>
        <dbReference type="EMBL" id="MBF9129640.1"/>
    </source>
</evidence>
<dbReference type="Gene3D" id="3.20.20.140">
    <property type="entry name" value="Metal-dependent hydrolases"/>
    <property type="match status" value="1"/>
</dbReference>
<dbReference type="InterPro" id="IPR023100">
    <property type="entry name" value="D-aminoacylase_insert_dom_sf"/>
</dbReference>
<dbReference type="InterPro" id="IPR011059">
    <property type="entry name" value="Metal-dep_hydrolase_composite"/>
</dbReference>
<dbReference type="PANTHER" id="PTHR11647">
    <property type="entry name" value="HYDRANTOINASE/DIHYDROPYRIMIDINASE FAMILY MEMBER"/>
    <property type="match status" value="1"/>
</dbReference>